<sequence>MSASNGAEQKSAAASHLRPRHQISRSISELSPIHLHRHNHSGHHSSSHSWREKPERAGERDDQIYHSRSAGSAVIFQPRTSLEVPRWEGTDSLTPGTPSPDQSRRTSALIASGDEQMGHAQEAGSGTTLYTRKLSRDEEVQEERRKAAVRTSGLKKSLADLGAFSNATTRRLDDTYYSVLEKLGMLQHTIVALKELAGISQETGRQFERESEEIVSEVTSQINAFGGFEEQERRIQALTARIHGGRDRVRALSERIDVVRERIEAWERADREWQERTRRRLKAIWVVTSVLLAVLLVLLVAAQYIPANAEVASRIANASGILGGGQVDNDGDSHVPTALQTVLGTSSNRTSRGPDAFDERLRVFDEL</sequence>
<reference evidence="3" key="1">
    <citation type="submission" date="2022-07" db="EMBL/GenBank/DDBJ databases">
        <title>Fungi with potential for degradation of polypropylene.</title>
        <authorList>
            <person name="Gostincar C."/>
        </authorList>
    </citation>
    <scope>NUCLEOTIDE SEQUENCE</scope>
    <source>
        <strain evidence="3">EXF-13287</strain>
    </source>
</reference>
<keyword evidence="2" id="KW-1133">Transmembrane helix</keyword>
<protein>
    <submittedName>
        <fullName evidence="3">Uncharacterized protein</fullName>
    </submittedName>
</protein>
<dbReference type="Proteomes" id="UP001174691">
    <property type="component" value="Unassembled WGS sequence"/>
</dbReference>
<feature type="compositionally biased region" description="Polar residues" evidence="1">
    <location>
        <begin position="91"/>
        <end position="101"/>
    </location>
</feature>
<evidence type="ECO:0000313" key="4">
    <source>
        <dbReference type="Proteomes" id="UP001174691"/>
    </source>
</evidence>
<gene>
    <name evidence="3" type="ORF">NKR19_g4302</name>
</gene>
<accession>A0AA38RZE9</accession>
<feature type="compositionally biased region" description="Basic residues" evidence="1">
    <location>
        <begin position="34"/>
        <end position="46"/>
    </location>
</feature>
<dbReference type="EMBL" id="JANBVN010000053">
    <property type="protein sequence ID" value="KAJ9155917.1"/>
    <property type="molecule type" value="Genomic_DNA"/>
</dbReference>
<evidence type="ECO:0000256" key="1">
    <source>
        <dbReference type="SAM" id="MobiDB-lite"/>
    </source>
</evidence>
<evidence type="ECO:0000256" key="2">
    <source>
        <dbReference type="SAM" id="Phobius"/>
    </source>
</evidence>
<proteinExistence type="predicted"/>
<keyword evidence="2" id="KW-0812">Transmembrane</keyword>
<dbReference type="AlphaFoldDB" id="A0AA38RZE9"/>
<organism evidence="3 4">
    <name type="scientific">Coniochaeta hoffmannii</name>
    <dbReference type="NCBI Taxonomy" id="91930"/>
    <lineage>
        <taxon>Eukaryota</taxon>
        <taxon>Fungi</taxon>
        <taxon>Dikarya</taxon>
        <taxon>Ascomycota</taxon>
        <taxon>Pezizomycotina</taxon>
        <taxon>Sordariomycetes</taxon>
        <taxon>Sordariomycetidae</taxon>
        <taxon>Coniochaetales</taxon>
        <taxon>Coniochaetaceae</taxon>
        <taxon>Coniochaeta</taxon>
    </lineage>
</organism>
<keyword evidence="4" id="KW-1185">Reference proteome</keyword>
<comment type="caution">
    <text evidence="3">The sequence shown here is derived from an EMBL/GenBank/DDBJ whole genome shotgun (WGS) entry which is preliminary data.</text>
</comment>
<keyword evidence="2" id="KW-0472">Membrane</keyword>
<feature type="transmembrane region" description="Helical" evidence="2">
    <location>
        <begin position="283"/>
        <end position="305"/>
    </location>
</feature>
<feature type="compositionally biased region" description="Basic and acidic residues" evidence="1">
    <location>
        <begin position="49"/>
        <end position="65"/>
    </location>
</feature>
<name>A0AA38RZE9_9PEZI</name>
<feature type="region of interest" description="Disordered" evidence="1">
    <location>
        <begin position="1"/>
        <end position="139"/>
    </location>
</feature>
<evidence type="ECO:0000313" key="3">
    <source>
        <dbReference type="EMBL" id="KAJ9155917.1"/>
    </source>
</evidence>